<feature type="region of interest" description="Disordered" evidence="2">
    <location>
        <begin position="103"/>
        <end position="207"/>
    </location>
</feature>
<accession>A0A4U0UFL8</accession>
<dbReference type="Proteomes" id="UP000308549">
    <property type="component" value="Unassembled WGS sequence"/>
</dbReference>
<keyword evidence="4" id="KW-1185">Reference proteome</keyword>
<dbReference type="EMBL" id="NAJL01000001">
    <property type="protein sequence ID" value="TKA34254.1"/>
    <property type="molecule type" value="Genomic_DNA"/>
</dbReference>
<feature type="region of interest" description="Disordered" evidence="2">
    <location>
        <begin position="219"/>
        <end position="529"/>
    </location>
</feature>
<protein>
    <submittedName>
        <fullName evidence="3">Uncharacterized protein</fullName>
    </submittedName>
</protein>
<gene>
    <name evidence="3" type="ORF">B0A50_00234</name>
</gene>
<feature type="region of interest" description="Disordered" evidence="2">
    <location>
        <begin position="1"/>
        <end position="25"/>
    </location>
</feature>
<feature type="compositionally biased region" description="Basic and acidic residues" evidence="2">
    <location>
        <begin position="114"/>
        <end position="130"/>
    </location>
</feature>
<comment type="caution">
    <text evidence="3">The sequence shown here is derived from an EMBL/GenBank/DDBJ whole genome shotgun (WGS) entry which is preliminary data.</text>
</comment>
<organism evidence="3 4">
    <name type="scientific">Salinomyces thailandicus</name>
    <dbReference type="NCBI Taxonomy" id="706561"/>
    <lineage>
        <taxon>Eukaryota</taxon>
        <taxon>Fungi</taxon>
        <taxon>Dikarya</taxon>
        <taxon>Ascomycota</taxon>
        <taxon>Pezizomycotina</taxon>
        <taxon>Dothideomycetes</taxon>
        <taxon>Dothideomycetidae</taxon>
        <taxon>Mycosphaerellales</taxon>
        <taxon>Teratosphaeriaceae</taxon>
        <taxon>Salinomyces</taxon>
    </lineage>
</organism>
<feature type="compositionally biased region" description="Basic residues" evidence="2">
    <location>
        <begin position="1"/>
        <end position="10"/>
    </location>
</feature>
<evidence type="ECO:0000313" key="3">
    <source>
        <dbReference type="EMBL" id="TKA34254.1"/>
    </source>
</evidence>
<dbReference type="AlphaFoldDB" id="A0A4U0UFL8"/>
<feature type="compositionally biased region" description="Low complexity" evidence="2">
    <location>
        <begin position="183"/>
        <end position="207"/>
    </location>
</feature>
<feature type="compositionally biased region" description="Polar residues" evidence="2">
    <location>
        <begin position="491"/>
        <end position="501"/>
    </location>
</feature>
<feature type="compositionally biased region" description="Low complexity" evidence="2">
    <location>
        <begin position="639"/>
        <end position="660"/>
    </location>
</feature>
<proteinExistence type="predicted"/>
<evidence type="ECO:0000256" key="1">
    <source>
        <dbReference type="SAM" id="Coils"/>
    </source>
</evidence>
<evidence type="ECO:0000313" key="4">
    <source>
        <dbReference type="Proteomes" id="UP000308549"/>
    </source>
</evidence>
<evidence type="ECO:0000256" key="2">
    <source>
        <dbReference type="SAM" id="MobiDB-lite"/>
    </source>
</evidence>
<feature type="region of interest" description="Disordered" evidence="2">
    <location>
        <begin position="616"/>
        <end position="669"/>
    </location>
</feature>
<feature type="compositionally biased region" description="Polar residues" evidence="2">
    <location>
        <begin position="419"/>
        <end position="436"/>
    </location>
</feature>
<sequence length="726" mass="81025">MAGRGTRRSARLASQEPEIDVSEYDHSPLRTARRDAVFDVDAAIDARLPWNSDWYIYKLTPAQREAVLNGLTRRNDLLSTRIEDLEQEVTTANNGRDVAVAEAGRKRSLQQAAARERIDRQARQRREARESAAATTPSRLPSPPKAEQQQQQPEQQQNQQQHESRAQTTSEPMTTQPPKSPEAEQAPTTAPTTATTTPPANTQAVPTWRKLIQSASGYLTPFRRRAAPNQNPTPIPQLEESERKRAAPEGSIEQTAKRPRTAEQPRRTQLYGSETRAAEDTPAQQRITAHVPQTAPAARKQTSKQSREAKKVVRRRRTPSQEPADQGVATAQAQAFTPSRESTPAAEKRSPTSDDSISTDLIPHTTIAETQASSSQLGELTPASRKRAFPSEDADTPRPAGRGNSTPKAKTPSMFLGPSSKNPKVPTSLSTIAEQSEISRIRDTLLSESTPLPPMTTPSRMPHKRRTVAEARRARLSGGNGFSTPRFGTPRFTTKQQSEQQLEVWERSASTAPRLSTAPRPADSNADRRFEKMMRMRKLQRELEQLKEDDDIKEMESHRRKRVKVDDLEFIPHCRPGEGSGTFRVPDIDSDDEMEVDFDVPLKSNLFQEAIGEEQKGPNPVKQIQETPKAKQTQETRAVQQVRPSQPVQPVQPVQTDNQQGLVNPTEAPVVSEWNFPDVGKRAEGDVPSPEEELAYRDTFRAGFAKFCVERGYWDALREHCPGVKL</sequence>
<feature type="coiled-coil region" evidence="1">
    <location>
        <begin position="529"/>
        <end position="556"/>
    </location>
</feature>
<feature type="compositionally biased region" description="Polar residues" evidence="2">
    <location>
        <begin position="367"/>
        <end position="378"/>
    </location>
</feature>
<name>A0A4U0UFL8_9PEZI</name>
<keyword evidence="1" id="KW-0175">Coiled coil</keyword>
<reference evidence="3 4" key="1">
    <citation type="submission" date="2017-03" db="EMBL/GenBank/DDBJ databases">
        <title>Genomes of endolithic fungi from Antarctica.</title>
        <authorList>
            <person name="Coleine C."/>
            <person name="Masonjones S."/>
            <person name="Stajich J.E."/>
        </authorList>
    </citation>
    <scope>NUCLEOTIDE SEQUENCE [LARGE SCALE GENOMIC DNA]</scope>
    <source>
        <strain evidence="3 4">CCFEE 6315</strain>
    </source>
</reference>
<feature type="compositionally biased region" description="Polar residues" evidence="2">
    <location>
        <begin position="329"/>
        <end position="342"/>
    </location>
</feature>
<feature type="compositionally biased region" description="Polar residues" evidence="2">
    <location>
        <begin position="166"/>
        <end position="177"/>
    </location>
</feature>
<dbReference type="OrthoDB" id="3887509at2759"/>
<feature type="compositionally biased region" description="Low complexity" evidence="2">
    <location>
        <begin position="148"/>
        <end position="161"/>
    </location>
</feature>